<dbReference type="Proteomes" id="UP001497493">
    <property type="component" value="Chromosome"/>
</dbReference>
<sequence>MFKLGLLSGVVVAALADATLANPEPPGPKASARAILQEAQEKLEHMLDRDPTLLDRLVTSAGYVVFPSVEGDAASELGVAFKDQQPVGYVELQQASGAPAARGKSYAELVILQGEPALERLQQGDLRFDEHTKPEVLRPGIGQDAESNQGVAVIVEPEGQPLVGQAFRYLSAD</sequence>
<dbReference type="RefSeq" id="WP_348757891.1">
    <property type="nucleotide sequence ID" value="NZ_OZ026884.1"/>
</dbReference>
<evidence type="ECO:0000313" key="2">
    <source>
        <dbReference type="Proteomes" id="UP001497493"/>
    </source>
</evidence>
<accession>A0ABM9NL44</accession>
<proteinExistence type="predicted"/>
<name>A0ABM9NL44_9GAMM</name>
<evidence type="ECO:0000313" key="1">
    <source>
        <dbReference type="EMBL" id="CAL1241367.1"/>
    </source>
</evidence>
<organism evidence="1 2">
    <name type="scientific">Candidatus Methylocalor cossyra</name>
    <dbReference type="NCBI Taxonomy" id="3108543"/>
    <lineage>
        <taxon>Bacteria</taxon>
        <taxon>Pseudomonadati</taxon>
        <taxon>Pseudomonadota</taxon>
        <taxon>Gammaproteobacteria</taxon>
        <taxon>Methylococcales</taxon>
        <taxon>Methylococcaceae</taxon>
        <taxon>Candidatus Methylocalor</taxon>
    </lineage>
</organism>
<gene>
    <name evidence="1" type="ORF">MECH1_V1_2591</name>
</gene>
<dbReference type="EMBL" id="OZ026884">
    <property type="protein sequence ID" value="CAL1241367.1"/>
    <property type="molecule type" value="Genomic_DNA"/>
</dbReference>
<protein>
    <submittedName>
        <fullName evidence="1">Las17-binding protein actin regulator</fullName>
    </submittedName>
</protein>
<reference evidence="1 2" key="1">
    <citation type="submission" date="2024-04" db="EMBL/GenBank/DDBJ databases">
        <authorList>
            <person name="Cremers G."/>
        </authorList>
    </citation>
    <scope>NUCLEOTIDE SEQUENCE [LARGE SCALE GENOMIC DNA]</scope>
    <source>
        <strain evidence="1">MeCH1-AG</strain>
    </source>
</reference>
<keyword evidence="2" id="KW-1185">Reference proteome</keyword>